<proteinExistence type="predicted"/>
<protein>
    <submittedName>
        <fullName evidence="2">Uncharacterized protein</fullName>
    </submittedName>
</protein>
<dbReference type="AlphaFoldDB" id="A0A2N5N7L7"/>
<accession>A0A2N5N7L7</accession>
<gene>
    <name evidence="2" type="ORF">B8V81_4778</name>
</gene>
<name>A0A2N5N7L7_9BACL</name>
<sequence length="60" mass="6522">MRTISELSLVRRAGQAAGCHAPQGVVHLRTHRSIHPRAPGASSLPHAAPIRKKENDPTWP</sequence>
<dbReference type="EMBL" id="NFEZ01000004">
    <property type="protein sequence ID" value="PLT46347.1"/>
    <property type="molecule type" value="Genomic_DNA"/>
</dbReference>
<dbReference type="Proteomes" id="UP000234789">
    <property type="component" value="Unassembled WGS sequence"/>
</dbReference>
<evidence type="ECO:0000313" key="3">
    <source>
        <dbReference type="Proteomes" id="UP000234789"/>
    </source>
</evidence>
<feature type="compositionally biased region" description="Basic and acidic residues" evidence="1">
    <location>
        <begin position="51"/>
        <end position="60"/>
    </location>
</feature>
<organism evidence="2 3">
    <name type="scientific">Paenibacillus pasadenensis</name>
    <dbReference type="NCBI Taxonomy" id="217090"/>
    <lineage>
        <taxon>Bacteria</taxon>
        <taxon>Bacillati</taxon>
        <taxon>Bacillota</taxon>
        <taxon>Bacilli</taxon>
        <taxon>Bacillales</taxon>
        <taxon>Paenibacillaceae</taxon>
        <taxon>Paenibacillus</taxon>
    </lineage>
</organism>
<reference evidence="2 3" key="1">
    <citation type="submission" date="2017-05" db="EMBL/GenBank/DDBJ databases">
        <title>Functional genome analysis of Paenibacillus pasadenensis strain R16: insights on endophytic life style and antifungal activity.</title>
        <authorList>
            <person name="Passera A."/>
            <person name="Marcolungo L."/>
            <person name="Casati P."/>
            <person name="Brasca M."/>
            <person name="Quaglino F."/>
            <person name="Delledonne M."/>
        </authorList>
    </citation>
    <scope>NUCLEOTIDE SEQUENCE [LARGE SCALE GENOMIC DNA]</scope>
    <source>
        <strain evidence="2 3">R16</strain>
    </source>
</reference>
<feature type="region of interest" description="Disordered" evidence="1">
    <location>
        <begin position="31"/>
        <end position="60"/>
    </location>
</feature>
<keyword evidence="3" id="KW-1185">Reference proteome</keyword>
<comment type="caution">
    <text evidence="2">The sequence shown here is derived from an EMBL/GenBank/DDBJ whole genome shotgun (WGS) entry which is preliminary data.</text>
</comment>
<evidence type="ECO:0000313" key="2">
    <source>
        <dbReference type="EMBL" id="PLT46347.1"/>
    </source>
</evidence>
<evidence type="ECO:0000256" key="1">
    <source>
        <dbReference type="SAM" id="MobiDB-lite"/>
    </source>
</evidence>